<sequence>MATPPPPSATKLENDGGSSSCEEFVLIEADKTNQQPNRTRGGSMASAEALFSRNLSSSSPKKRKDSGLPNGQDDTRSQPSPSIGRDTGVETTMEDVNQVAFTGEDVESIPSHLCEKFGLTAQRLDLSYNRLKSLDGLENFKVLEELVLDNNDLTDAALSLPHLPRLHTLTLNKNQIIDTESLLSTLEKQCPSLKYLSLLGNRACPHEILQSGHDDEDYQHYRYFVLHRLPKLTFLDSSFVTSEERKEAQRVGAFMRVVRPTDSIESKKKLKKSSEDVPSGFNPLPASRDVVGQHRGVYGQCKYVYYGKHSEGNRFIRNHHL</sequence>
<dbReference type="OrthoDB" id="272149at2759"/>
<protein>
    <recommendedName>
        <fullName evidence="4">Leucine-rich melanocyte differentiation-associated protein</fullName>
    </recommendedName>
</protein>
<dbReference type="InParanoid" id="A0A1X7VIP3"/>
<dbReference type="InterPro" id="IPR001611">
    <property type="entry name" value="Leu-rich_rpt"/>
</dbReference>
<dbReference type="Pfam" id="PF14580">
    <property type="entry name" value="LRR_9"/>
    <property type="match status" value="1"/>
</dbReference>
<proteinExistence type="predicted"/>
<dbReference type="KEGG" id="aqu:100641540"/>
<dbReference type="InterPro" id="IPR032675">
    <property type="entry name" value="LRR_dom_sf"/>
</dbReference>
<feature type="region of interest" description="Disordered" evidence="1">
    <location>
        <begin position="1"/>
        <end position="20"/>
    </location>
</feature>
<keyword evidence="3" id="KW-1185">Reference proteome</keyword>
<evidence type="ECO:0000256" key="1">
    <source>
        <dbReference type="SAM" id="MobiDB-lite"/>
    </source>
</evidence>
<reference evidence="2" key="2">
    <citation type="submission" date="2017-05" db="UniProtKB">
        <authorList>
            <consortium name="EnsemblMetazoa"/>
        </authorList>
    </citation>
    <scope>IDENTIFICATION</scope>
</reference>
<dbReference type="EnsemblMetazoa" id="Aqu2.1.39654_001">
    <property type="protein sequence ID" value="Aqu2.1.39654_001"/>
    <property type="gene ID" value="Aqu2.1.39654"/>
</dbReference>
<dbReference type="OMA" id="RYTGKHS"/>
<dbReference type="FunFam" id="3.80.10.10:FF:000695">
    <property type="entry name" value="leucine-rich melanocyte differentiation-associated protein"/>
    <property type="match status" value="1"/>
</dbReference>
<dbReference type="eggNOG" id="KOG1644">
    <property type="taxonomic scope" value="Eukaryota"/>
</dbReference>
<dbReference type="SUPFAM" id="SSF52058">
    <property type="entry name" value="L domain-like"/>
    <property type="match status" value="1"/>
</dbReference>
<organism evidence="2">
    <name type="scientific">Amphimedon queenslandica</name>
    <name type="common">Sponge</name>
    <dbReference type="NCBI Taxonomy" id="400682"/>
    <lineage>
        <taxon>Eukaryota</taxon>
        <taxon>Metazoa</taxon>
        <taxon>Porifera</taxon>
        <taxon>Demospongiae</taxon>
        <taxon>Heteroscleromorpha</taxon>
        <taxon>Haplosclerida</taxon>
        <taxon>Niphatidae</taxon>
        <taxon>Amphimedon</taxon>
    </lineage>
</organism>
<feature type="region of interest" description="Disordered" evidence="1">
    <location>
        <begin position="29"/>
        <end position="90"/>
    </location>
</feature>
<gene>
    <name evidence="2" type="primary">100641540</name>
</gene>
<evidence type="ECO:0008006" key="4">
    <source>
        <dbReference type="Google" id="ProtNLM"/>
    </source>
</evidence>
<evidence type="ECO:0000313" key="2">
    <source>
        <dbReference type="EnsemblMetazoa" id="Aqu2.1.39654_001"/>
    </source>
</evidence>
<feature type="compositionally biased region" description="Basic and acidic residues" evidence="1">
    <location>
        <begin position="265"/>
        <end position="275"/>
    </location>
</feature>
<dbReference type="PANTHER" id="PTHR46282">
    <property type="entry name" value="LEUCINE-RICH MELANOCYTE DIFFERENTIATION-ASSOCIATED PROTEIN"/>
    <property type="match status" value="1"/>
</dbReference>
<accession>A0A1X7VIP3</accession>
<dbReference type="InterPro" id="IPR043313">
    <property type="entry name" value="LRMDA"/>
</dbReference>
<reference evidence="3" key="1">
    <citation type="journal article" date="2010" name="Nature">
        <title>The Amphimedon queenslandica genome and the evolution of animal complexity.</title>
        <authorList>
            <person name="Srivastava M."/>
            <person name="Simakov O."/>
            <person name="Chapman J."/>
            <person name="Fahey B."/>
            <person name="Gauthier M.E."/>
            <person name="Mitros T."/>
            <person name="Richards G.S."/>
            <person name="Conaco C."/>
            <person name="Dacre M."/>
            <person name="Hellsten U."/>
            <person name="Larroux C."/>
            <person name="Putnam N.H."/>
            <person name="Stanke M."/>
            <person name="Adamska M."/>
            <person name="Darling A."/>
            <person name="Degnan S.M."/>
            <person name="Oakley T.H."/>
            <person name="Plachetzki D.C."/>
            <person name="Zhai Y."/>
            <person name="Adamski M."/>
            <person name="Calcino A."/>
            <person name="Cummins S.F."/>
            <person name="Goodstein D.M."/>
            <person name="Harris C."/>
            <person name="Jackson D.J."/>
            <person name="Leys S.P."/>
            <person name="Shu S."/>
            <person name="Woodcroft B.J."/>
            <person name="Vervoort M."/>
            <person name="Kosik K.S."/>
            <person name="Manning G."/>
            <person name="Degnan B.M."/>
            <person name="Rokhsar D.S."/>
        </authorList>
    </citation>
    <scope>NUCLEOTIDE SEQUENCE [LARGE SCALE GENOMIC DNA]</scope>
</reference>
<dbReference type="Gene3D" id="3.80.10.10">
    <property type="entry name" value="Ribonuclease Inhibitor"/>
    <property type="match status" value="1"/>
</dbReference>
<dbReference type="AlphaFoldDB" id="A0A1X7VIP3"/>
<evidence type="ECO:0000313" key="3">
    <source>
        <dbReference type="Proteomes" id="UP000007879"/>
    </source>
</evidence>
<name>A0A1X7VIP3_AMPQE</name>
<dbReference type="STRING" id="400682.A0A1X7VIP3"/>
<dbReference type="Proteomes" id="UP000007879">
    <property type="component" value="Unassembled WGS sequence"/>
</dbReference>
<feature type="region of interest" description="Disordered" evidence="1">
    <location>
        <begin position="265"/>
        <end position="285"/>
    </location>
</feature>
<dbReference type="EnsemblMetazoa" id="XM_003384209.3">
    <property type="protein sequence ID" value="XP_003384257.1"/>
    <property type="gene ID" value="LOC100641540"/>
</dbReference>
<dbReference type="PANTHER" id="PTHR46282:SF2">
    <property type="entry name" value="LEUCINE-RICH MELANOCYTE DIFFERENTIATION-ASSOCIATED PROTEIN"/>
    <property type="match status" value="1"/>
</dbReference>
<dbReference type="PROSITE" id="PS51450">
    <property type="entry name" value="LRR"/>
    <property type="match status" value="1"/>
</dbReference>